<organism evidence="2 3">
    <name type="scientific">Laceyella sacchari</name>
    <name type="common">Thermoactinomyces thalpophilus</name>
    <dbReference type="NCBI Taxonomy" id="37482"/>
    <lineage>
        <taxon>Bacteria</taxon>
        <taxon>Bacillati</taxon>
        <taxon>Bacillota</taxon>
        <taxon>Bacilli</taxon>
        <taxon>Bacillales</taxon>
        <taxon>Thermoactinomycetaceae</taxon>
        <taxon>Laceyella</taxon>
    </lineage>
</organism>
<name>A0ABY5U6M8_LACSH</name>
<dbReference type="Proteomes" id="UP001058650">
    <property type="component" value="Plasmid unnamed"/>
</dbReference>
<proteinExistence type="predicted"/>
<protein>
    <submittedName>
        <fullName evidence="2">Uncharacterized protein</fullName>
    </submittedName>
</protein>
<geneLocation type="plasmid" evidence="2 3">
    <name>unnamed</name>
</geneLocation>
<keyword evidence="1" id="KW-1133">Transmembrane helix</keyword>
<evidence type="ECO:0000313" key="3">
    <source>
        <dbReference type="Proteomes" id="UP001058650"/>
    </source>
</evidence>
<dbReference type="RefSeq" id="WP_259436783.1">
    <property type="nucleotide sequence ID" value="NZ_CP103867.1"/>
</dbReference>
<evidence type="ECO:0000313" key="2">
    <source>
        <dbReference type="EMBL" id="UWE05287.1"/>
    </source>
</evidence>
<sequence length="85" mass="9779">MDIFTSMFYMSITLLVECQVFTFILIGVIVRHSIKQDWRGLNKTILSYMLAIALVIGLPYGYIKLSHPVQGAEKKVLEEVEKWIS</sequence>
<gene>
    <name evidence="2" type="ORF">NYR52_16565</name>
</gene>
<keyword evidence="1" id="KW-0812">Transmembrane</keyword>
<accession>A0ABY5U6M8</accession>
<dbReference type="EMBL" id="CP103867">
    <property type="protein sequence ID" value="UWE05287.1"/>
    <property type="molecule type" value="Genomic_DNA"/>
</dbReference>
<feature type="transmembrane region" description="Helical" evidence="1">
    <location>
        <begin position="45"/>
        <end position="63"/>
    </location>
</feature>
<feature type="transmembrane region" description="Helical" evidence="1">
    <location>
        <begin position="6"/>
        <end position="30"/>
    </location>
</feature>
<evidence type="ECO:0000256" key="1">
    <source>
        <dbReference type="SAM" id="Phobius"/>
    </source>
</evidence>
<keyword evidence="2" id="KW-0614">Plasmid</keyword>
<keyword evidence="3" id="KW-1185">Reference proteome</keyword>
<reference evidence="2" key="1">
    <citation type="submission" date="2022-08" db="EMBL/GenBank/DDBJ databases">
        <title>The complete genome sequence of the thermophilic bacterium Laceyella sacchari FBKL4.010 reveals the basis for tetramethylpyrazine biosynthesis in Moutai-flavor Daqu.</title>
        <authorList>
            <person name="Li D."/>
            <person name="Huang W."/>
            <person name="Wang C."/>
            <person name="Qiu S."/>
        </authorList>
    </citation>
    <scope>NUCLEOTIDE SEQUENCE</scope>
    <source>
        <strain evidence="2">FBKL4.014</strain>
        <plasmid evidence="2">unnamed</plasmid>
    </source>
</reference>
<keyword evidence="1" id="KW-0472">Membrane</keyword>